<keyword evidence="4" id="KW-0964">Secreted</keyword>
<dbReference type="PROSITE" id="PS50853">
    <property type="entry name" value="FN3"/>
    <property type="match status" value="1"/>
</dbReference>
<dbReference type="SUPFAM" id="SSF49265">
    <property type="entry name" value="Fibronectin type III"/>
    <property type="match status" value="1"/>
</dbReference>
<dbReference type="Pfam" id="PF00041">
    <property type="entry name" value="fn3"/>
    <property type="match status" value="1"/>
</dbReference>
<keyword evidence="6" id="KW-0472">Membrane</keyword>
<dbReference type="InterPro" id="IPR011050">
    <property type="entry name" value="Pectin_lyase_fold/virulence"/>
</dbReference>
<keyword evidence="7" id="KW-0998">Cell outer membrane</keyword>
<gene>
    <name evidence="9" type="ORF">HNP48_006088</name>
</gene>
<dbReference type="PANTHER" id="PTHR11319:SF35">
    <property type="entry name" value="OUTER MEMBRANE PROTEIN PMPC-RELATED"/>
    <property type="match status" value="1"/>
</dbReference>
<organism evidence="9 10">
    <name type="scientific">Acidovorax soli</name>
    <dbReference type="NCBI Taxonomy" id="592050"/>
    <lineage>
        <taxon>Bacteria</taxon>
        <taxon>Pseudomonadati</taxon>
        <taxon>Pseudomonadota</taxon>
        <taxon>Betaproteobacteria</taxon>
        <taxon>Burkholderiales</taxon>
        <taxon>Comamonadaceae</taxon>
        <taxon>Acidovorax</taxon>
    </lineage>
</organism>
<comment type="subcellular location">
    <subcellularLocation>
        <location evidence="1">Cell envelope</location>
    </subcellularLocation>
    <subcellularLocation>
        <location evidence="2">Cell outer membrane</location>
    </subcellularLocation>
    <subcellularLocation>
        <location evidence="3">Secreted</location>
    </subcellularLocation>
</comment>
<feature type="domain" description="Fibronectin type-III" evidence="8">
    <location>
        <begin position="439"/>
        <end position="534"/>
    </location>
</feature>
<evidence type="ECO:0000256" key="6">
    <source>
        <dbReference type="ARBA" id="ARBA00023136"/>
    </source>
</evidence>
<dbReference type="Pfam" id="PF02415">
    <property type="entry name" value="Chlam_PMP"/>
    <property type="match status" value="2"/>
</dbReference>
<keyword evidence="10" id="KW-1185">Reference proteome</keyword>
<keyword evidence="5" id="KW-0732">Signal</keyword>
<dbReference type="GO" id="GO:0009279">
    <property type="term" value="C:cell outer membrane"/>
    <property type="evidence" value="ECO:0007669"/>
    <property type="project" value="UniProtKB-SubCell"/>
</dbReference>
<evidence type="ECO:0000313" key="9">
    <source>
        <dbReference type="EMBL" id="MBB6563368.1"/>
    </source>
</evidence>
<dbReference type="GO" id="GO:0005576">
    <property type="term" value="C:extracellular region"/>
    <property type="evidence" value="ECO:0007669"/>
    <property type="project" value="UniProtKB-SubCell"/>
</dbReference>
<dbReference type="AlphaFoldDB" id="A0A7X0UCQ9"/>
<reference evidence="9 10" key="1">
    <citation type="submission" date="2020-08" db="EMBL/GenBank/DDBJ databases">
        <title>Functional genomics of gut bacteria from endangered species of beetles.</title>
        <authorList>
            <person name="Carlos-Shanley C."/>
        </authorList>
    </citation>
    <scope>NUCLEOTIDE SEQUENCE [LARGE SCALE GENOMIC DNA]</scope>
    <source>
        <strain evidence="9 10">S00198</strain>
    </source>
</reference>
<comment type="caution">
    <text evidence="9">The sequence shown here is derived from an EMBL/GenBank/DDBJ whole genome shotgun (WGS) entry which is preliminary data.</text>
</comment>
<dbReference type="SMART" id="SM00060">
    <property type="entry name" value="FN3"/>
    <property type="match status" value="1"/>
</dbReference>
<dbReference type="NCBIfam" id="NF041518">
    <property type="entry name" value="choice_anch_Q"/>
    <property type="match status" value="1"/>
</dbReference>
<protein>
    <submittedName>
        <fullName evidence="9">Putative outer membrane repeat protein</fullName>
    </submittedName>
</protein>
<dbReference type="InterPro" id="IPR003961">
    <property type="entry name" value="FN3_dom"/>
</dbReference>
<evidence type="ECO:0000313" key="10">
    <source>
        <dbReference type="Proteomes" id="UP000575083"/>
    </source>
</evidence>
<dbReference type="Gene3D" id="2.60.40.10">
    <property type="entry name" value="Immunoglobulins"/>
    <property type="match status" value="1"/>
</dbReference>
<name>A0A7X0UCQ9_9BURK</name>
<dbReference type="InterPro" id="IPR059226">
    <property type="entry name" value="Choice_anch_Q_dom"/>
</dbReference>
<dbReference type="PANTHER" id="PTHR11319">
    <property type="entry name" value="G PROTEIN-COUPLED RECEPTOR-RELATED"/>
    <property type="match status" value="1"/>
</dbReference>
<dbReference type="InterPro" id="IPR013783">
    <property type="entry name" value="Ig-like_fold"/>
</dbReference>
<evidence type="ECO:0000256" key="5">
    <source>
        <dbReference type="ARBA" id="ARBA00022729"/>
    </source>
</evidence>
<dbReference type="Proteomes" id="UP000575083">
    <property type="component" value="Unassembled WGS sequence"/>
</dbReference>
<dbReference type="InterPro" id="IPR003368">
    <property type="entry name" value="POMP_repeat"/>
</dbReference>
<evidence type="ECO:0000256" key="1">
    <source>
        <dbReference type="ARBA" id="ARBA00004196"/>
    </source>
</evidence>
<dbReference type="CDD" id="cd00063">
    <property type="entry name" value="FN3"/>
    <property type="match status" value="1"/>
</dbReference>
<evidence type="ECO:0000256" key="2">
    <source>
        <dbReference type="ARBA" id="ARBA00004442"/>
    </source>
</evidence>
<accession>A0A7X0UCQ9</accession>
<evidence type="ECO:0000259" key="8">
    <source>
        <dbReference type="PROSITE" id="PS50853"/>
    </source>
</evidence>
<evidence type="ECO:0000256" key="4">
    <source>
        <dbReference type="ARBA" id="ARBA00022525"/>
    </source>
</evidence>
<evidence type="ECO:0000256" key="3">
    <source>
        <dbReference type="ARBA" id="ARBA00004613"/>
    </source>
</evidence>
<dbReference type="SUPFAM" id="SSF51126">
    <property type="entry name" value="Pectin lyase-like"/>
    <property type="match status" value="1"/>
</dbReference>
<dbReference type="EMBL" id="JACHLK010000018">
    <property type="protein sequence ID" value="MBB6563368.1"/>
    <property type="molecule type" value="Genomic_DNA"/>
</dbReference>
<dbReference type="InterPro" id="IPR036116">
    <property type="entry name" value="FN3_sf"/>
</dbReference>
<evidence type="ECO:0000256" key="7">
    <source>
        <dbReference type="ARBA" id="ARBA00023237"/>
    </source>
</evidence>
<sequence>MGAVHAAGVCQVAPGGTGDGSSWAQAASLQGALADAACSEIWVKQGTYQPTAGTDRSVGFAINRPLKLYGGFAGTEAALAQRSSDASLTVLSGDIGVAGDAADNSLHVVVIGGLGSDGNGTYTSSNTAIDGLSIRDGRADQATSERDKGGGLYCNGWGTGKQCGPAITNVVFRDNSASDVGGAIYLTGSGSLDIAKSSFLSNTARHGGAIRVAGRGIVGSNATAIAQSTFSGNSASQQGGALYLSGDAFAVTQSTFTANSAQWGSAAVVVNDSASLSGRFGQSTFSGNAASDRATIRVLGVGPIAFAQLSFSANASQWQGAAIYIDAGNSHSIESSIFGKGGASSQPQVFAKMGAAVPVQRSIVEGGCPTRVTCTDTIDADPVLQPLADNGGSTHTMLPGAGSPAIDVADSCSAQTTDQRGLARNVHGACDLGAVELQPPGAPTAVAATAGTERASVSWTAPASDSAITGYTVAAVEDGTKTCTVGTGSPVATNCTVTGLASGRAYTFTVVASSAQGAGAVSVASAAVTPTAAAVDPLPPSPSLPVTGPGTTTITDPTVPVVVGPGAGGGTIVVPGTGATPVTLQVTINGQALQVQANPGTQLRVAQVNGQSVLVLVVLQGWASMTASAEGQPMALAGDVLLSAGRAGTAIEAEPLTVAVLTGALVPPQGSLPQVGRMGLLAGERLQVNAQGAVVSITLGSLKGDASLPGDPMVFANLPASITVDGKAFARLSGPLARLSGVNLAQGLETTASGVVLVRDGGQVFQLLPAMPITIDATQPDGLAFTAPGLLRWVRGGVVVQFAPAVADLAGLAGAVTALLPDAQTRLGAEGVIQLRTGGRTYVLRPGWTGAGPAAGSPRIGVDEQGHIFFQAGAGPRQLLLPALLNATQAQAIFQAAIPGAGLTVQTASSEGAFTVTLGGQTWRLVPQWVLPEGSAAQVPAPAANWWLGGDGLLYLKLGSQVQGVRVAP</sequence>
<dbReference type="RefSeq" id="WP_221480403.1">
    <property type="nucleotide sequence ID" value="NZ_JACHLK010000018.1"/>
</dbReference>
<proteinExistence type="predicted"/>